<dbReference type="EMBL" id="CP036276">
    <property type="protein sequence ID" value="QDU42266.1"/>
    <property type="molecule type" value="Genomic_DNA"/>
</dbReference>
<dbReference type="Proteomes" id="UP000319383">
    <property type="component" value="Chromosome"/>
</dbReference>
<proteinExistence type="predicted"/>
<name>A0A517ZIG1_9PLAN</name>
<dbReference type="AlphaFoldDB" id="A0A517ZIG1"/>
<accession>A0A517ZIG1</accession>
<protein>
    <submittedName>
        <fullName evidence="1">Uncharacterized protein</fullName>
    </submittedName>
</protein>
<organism evidence="1 2">
    <name type="scientific">Symmachiella dynata</name>
    <dbReference type="NCBI Taxonomy" id="2527995"/>
    <lineage>
        <taxon>Bacteria</taxon>
        <taxon>Pseudomonadati</taxon>
        <taxon>Planctomycetota</taxon>
        <taxon>Planctomycetia</taxon>
        <taxon>Planctomycetales</taxon>
        <taxon>Planctomycetaceae</taxon>
        <taxon>Symmachiella</taxon>
    </lineage>
</organism>
<sequence length="247" mass="27929">MSDNAYTRRNLVLSDFVISRMKSYIRDSFDFWVEWQQINAFNGTLLANHNTRCQLMFFDKSDPDRQGRDANARFWSSDAIAVSGYVEATALSTITHDEFNKLMSEAESDFSGMENNRYSKVSRIHAWAHFDNKLGPANALASELFSELAKSLGGSYIPEPKLTAQWVNPQLPESIQQEIKSGMLSEKEADICFGDAVEFDDLIANLERVALTECSFLTGNTIDIDPKSSRSLQQHGVLNIRIIARHF</sequence>
<dbReference type="RefSeq" id="WP_145374334.1">
    <property type="nucleotide sequence ID" value="NZ_CP036276.1"/>
</dbReference>
<dbReference type="KEGG" id="sdyn:Mal52_07220"/>
<keyword evidence="2" id="KW-1185">Reference proteome</keyword>
<reference evidence="1 2" key="1">
    <citation type="submission" date="2019-02" db="EMBL/GenBank/DDBJ databases">
        <title>Deep-cultivation of Planctomycetes and their phenomic and genomic characterization uncovers novel biology.</title>
        <authorList>
            <person name="Wiegand S."/>
            <person name="Jogler M."/>
            <person name="Boedeker C."/>
            <person name="Pinto D."/>
            <person name="Vollmers J."/>
            <person name="Rivas-Marin E."/>
            <person name="Kohn T."/>
            <person name="Peeters S.H."/>
            <person name="Heuer A."/>
            <person name="Rast P."/>
            <person name="Oberbeckmann S."/>
            <person name="Bunk B."/>
            <person name="Jeske O."/>
            <person name="Meyerdierks A."/>
            <person name="Storesund J.E."/>
            <person name="Kallscheuer N."/>
            <person name="Luecker S."/>
            <person name="Lage O.M."/>
            <person name="Pohl T."/>
            <person name="Merkel B.J."/>
            <person name="Hornburger P."/>
            <person name="Mueller R.-W."/>
            <person name="Bruemmer F."/>
            <person name="Labrenz M."/>
            <person name="Spormann A.M."/>
            <person name="Op den Camp H."/>
            <person name="Overmann J."/>
            <person name="Amann R."/>
            <person name="Jetten M.S.M."/>
            <person name="Mascher T."/>
            <person name="Medema M.H."/>
            <person name="Devos D.P."/>
            <person name="Kaster A.-K."/>
            <person name="Ovreas L."/>
            <person name="Rohde M."/>
            <person name="Galperin M.Y."/>
            <person name="Jogler C."/>
        </authorList>
    </citation>
    <scope>NUCLEOTIDE SEQUENCE [LARGE SCALE GENOMIC DNA]</scope>
    <source>
        <strain evidence="1 2">Mal52</strain>
    </source>
</reference>
<evidence type="ECO:0000313" key="2">
    <source>
        <dbReference type="Proteomes" id="UP000319383"/>
    </source>
</evidence>
<evidence type="ECO:0000313" key="1">
    <source>
        <dbReference type="EMBL" id="QDU42266.1"/>
    </source>
</evidence>
<gene>
    <name evidence="1" type="ORF">Mal52_07220</name>
</gene>